<dbReference type="SUPFAM" id="SSF56112">
    <property type="entry name" value="Protein kinase-like (PK-like)"/>
    <property type="match status" value="1"/>
</dbReference>
<evidence type="ECO:0000259" key="7">
    <source>
        <dbReference type="PROSITE" id="PS50011"/>
    </source>
</evidence>
<gene>
    <name evidence="8" type="ORF">ONZ51_g6588</name>
</gene>
<dbReference type="Pfam" id="PF13813">
    <property type="entry name" value="MBOAT_2"/>
    <property type="match status" value="1"/>
</dbReference>
<dbReference type="InterPro" id="IPR016024">
    <property type="entry name" value="ARM-type_fold"/>
</dbReference>
<feature type="compositionally biased region" description="Low complexity" evidence="5">
    <location>
        <begin position="320"/>
        <end position="330"/>
    </location>
</feature>
<dbReference type="GO" id="GO:0016020">
    <property type="term" value="C:membrane"/>
    <property type="evidence" value="ECO:0007669"/>
    <property type="project" value="UniProtKB-SubCell"/>
</dbReference>
<dbReference type="InterPro" id="IPR051177">
    <property type="entry name" value="CIK-Related_Protein"/>
</dbReference>
<evidence type="ECO:0000256" key="5">
    <source>
        <dbReference type="SAM" id="MobiDB-lite"/>
    </source>
</evidence>
<feature type="transmembrane region" description="Helical" evidence="6">
    <location>
        <begin position="135"/>
        <end position="157"/>
    </location>
</feature>
<feature type="region of interest" description="Disordered" evidence="5">
    <location>
        <begin position="1072"/>
        <end position="1137"/>
    </location>
</feature>
<evidence type="ECO:0000313" key="8">
    <source>
        <dbReference type="EMBL" id="KAJ8475410.1"/>
    </source>
</evidence>
<protein>
    <recommendedName>
        <fullName evidence="7">Protein kinase domain-containing protein</fullName>
    </recommendedName>
</protein>
<reference evidence="8" key="1">
    <citation type="submission" date="2022-11" db="EMBL/GenBank/DDBJ databases">
        <title>Genome Sequence of Cubamyces cubensis.</title>
        <authorList>
            <person name="Buettner E."/>
        </authorList>
    </citation>
    <scope>NUCLEOTIDE SEQUENCE</scope>
    <source>
        <strain evidence="8">MPL-01</strain>
    </source>
</reference>
<feature type="region of interest" description="Disordered" evidence="5">
    <location>
        <begin position="922"/>
        <end position="1043"/>
    </location>
</feature>
<dbReference type="CDD" id="cd14011">
    <property type="entry name" value="PK_SCY1_like"/>
    <property type="match status" value="1"/>
</dbReference>
<feature type="compositionally biased region" description="Polar residues" evidence="5">
    <location>
        <begin position="1100"/>
        <end position="1124"/>
    </location>
</feature>
<dbReference type="PANTHER" id="PTHR12984:SF6">
    <property type="entry name" value="SCY1-LIKE PROTEIN 2"/>
    <property type="match status" value="1"/>
</dbReference>
<feature type="domain" description="Protein kinase" evidence="7">
    <location>
        <begin position="303"/>
        <end position="604"/>
    </location>
</feature>
<proteinExistence type="predicted"/>
<dbReference type="SMART" id="SM00220">
    <property type="entry name" value="S_TKc"/>
    <property type="match status" value="1"/>
</dbReference>
<dbReference type="InterPro" id="IPR032805">
    <property type="entry name" value="Wax_synthase_dom"/>
</dbReference>
<comment type="caution">
    <text evidence="8">The sequence shown here is derived from an EMBL/GenBank/DDBJ whole genome shotgun (WGS) entry which is preliminary data.</text>
</comment>
<evidence type="ECO:0000256" key="3">
    <source>
        <dbReference type="ARBA" id="ARBA00022989"/>
    </source>
</evidence>
<feature type="compositionally biased region" description="Polar residues" evidence="5">
    <location>
        <begin position="947"/>
        <end position="1011"/>
    </location>
</feature>
<dbReference type="InterPro" id="IPR011989">
    <property type="entry name" value="ARM-like"/>
</dbReference>
<keyword evidence="2 6" id="KW-0812">Transmembrane</keyword>
<feature type="region of interest" description="Disordered" evidence="5">
    <location>
        <begin position="309"/>
        <end position="330"/>
    </location>
</feature>
<dbReference type="GO" id="GO:0005524">
    <property type="term" value="F:ATP binding"/>
    <property type="evidence" value="ECO:0007669"/>
    <property type="project" value="InterPro"/>
</dbReference>
<dbReference type="EMBL" id="JAPEVG010000160">
    <property type="protein sequence ID" value="KAJ8475410.1"/>
    <property type="molecule type" value="Genomic_DNA"/>
</dbReference>
<feature type="compositionally biased region" description="Polar residues" evidence="5">
    <location>
        <begin position="309"/>
        <end position="319"/>
    </location>
</feature>
<dbReference type="PROSITE" id="PS50011">
    <property type="entry name" value="PROTEIN_KINASE_DOM"/>
    <property type="match status" value="1"/>
</dbReference>
<dbReference type="Gene3D" id="3.30.200.20">
    <property type="entry name" value="Phosphorylase Kinase, domain 1"/>
    <property type="match status" value="1"/>
</dbReference>
<keyword evidence="9" id="KW-1185">Reference proteome</keyword>
<accession>A0AAD7XCJ4</accession>
<dbReference type="Pfam" id="PF00069">
    <property type="entry name" value="Pkinase"/>
    <property type="match status" value="1"/>
</dbReference>
<comment type="subcellular location">
    <subcellularLocation>
        <location evidence="1">Membrane</location>
        <topology evidence="1">Multi-pass membrane protein</topology>
    </subcellularLocation>
</comment>
<dbReference type="Proteomes" id="UP001215151">
    <property type="component" value="Unassembled WGS sequence"/>
</dbReference>
<evidence type="ECO:0000256" key="2">
    <source>
        <dbReference type="ARBA" id="ARBA00022692"/>
    </source>
</evidence>
<feature type="compositionally biased region" description="Low complexity" evidence="5">
    <location>
        <begin position="1022"/>
        <end position="1043"/>
    </location>
</feature>
<dbReference type="AlphaFoldDB" id="A0AAD7XCJ4"/>
<evidence type="ECO:0000256" key="6">
    <source>
        <dbReference type="SAM" id="Phobius"/>
    </source>
</evidence>
<name>A0AAD7XCJ4_9APHY</name>
<dbReference type="SUPFAM" id="SSF48371">
    <property type="entry name" value="ARM repeat"/>
    <property type="match status" value="1"/>
</dbReference>
<evidence type="ECO:0000256" key="4">
    <source>
        <dbReference type="ARBA" id="ARBA00023136"/>
    </source>
</evidence>
<dbReference type="GO" id="GO:0004672">
    <property type="term" value="F:protein kinase activity"/>
    <property type="evidence" value="ECO:0007669"/>
    <property type="project" value="InterPro"/>
</dbReference>
<dbReference type="InterPro" id="IPR000719">
    <property type="entry name" value="Prot_kinase_dom"/>
</dbReference>
<organism evidence="8 9">
    <name type="scientific">Trametes cubensis</name>
    <dbReference type="NCBI Taxonomy" id="1111947"/>
    <lineage>
        <taxon>Eukaryota</taxon>
        <taxon>Fungi</taxon>
        <taxon>Dikarya</taxon>
        <taxon>Basidiomycota</taxon>
        <taxon>Agaricomycotina</taxon>
        <taxon>Agaricomycetes</taxon>
        <taxon>Polyporales</taxon>
        <taxon>Polyporaceae</taxon>
        <taxon>Trametes</taxon>
    </lineage>
</organism>
<evidence type="ECO:0000256" key="1">
    <source>
        <dbReference type="ARBA" id="ARBA00004141"/>
    </source>
</evidence>
<keyword evidence="3 6" id="KW-1133">Transmembrane helix</keyword>
<evidence type="ECO:0000313" key="9">
    <source>
        <dbReference type="Proteomes" id="UP001215151"/>
    </source>
</evidence>
<dbReference type="Gene3D" id="1.10.510.10">
    <property type="entry name" value="Transferase(Phosphotransferase) domain 1"/>
    <property type="match status" value="1"/>
</dbReference>
<dbReference type="InterPro" id="IPR011009">
    <property type="entry name" value="Kinase-like_dom_sf"/>
</dbReference>
<sequence length="1137" mass="123597">MALASAAKVIHFAVVPQGTLKIGEERLACSKTTSCESATGSGEGHHDRWLPACIFDALEVGLAARGIGWKFAEGIYIPRPRRPSERSAYLKRTSISVLRTYLLVDFFDSFLETLPGITVDSGTIFIATLPMMARYLVSTALHLGTGIVVILGLEMWYDIASLVGVGLLRQPPATWPPIHDQPWHMKSLHEFWSQQWHQLLRDTFLVVGGYPGRWIAGDLGLLFGTFLASGLFHEIGLYLGGAPVDPRVLIFFVAQAFGILAEKLYKSSTGNRVGRWIGLAWVAIFVLGFGQLCTSSFFARTNISQSYNIGASSSGSRTSTPAPAGTPNAALPPAALPPSFNVGPWRVQSATHKVTGKRVSVWSADKRSPDMERMGPASKERTLEVLKAEASALSRLRHPSVLEMVEPLEETRNELIFATEPILSSLQLSIPGSLQYAPLVELDEVEIQKGILQLCKGLSFLHTSARLIHSNINPESVVINSSGDWKLSGLGLTIPLSKADGGPTRWEFPTFDGRALSYTQRSFDYIAPEYALDEVLDPASDMYSLGCLIYAPELLTHERRQAIDGHGALGPGPERQVPALLNALITRQPHSRPSPSDLPLHPFFSSLPVSTLNFLDRSNFAAKTREEKISFMKGLTSVLDRFTEGLRTRKILPSLLEEMKDTHLLPYILPNIFAISQILSSTQFATLVLPSLKPLFAIKEPPQNMLTLLDNLQMLQEKTEKPVFREHVLPLVYNALESEHAIVQERALKTVPNLCETIDYAEVQGVLFPRVALVFTKTRILSVKVATLETFLSMVKTLDQSSLTQKLVPLLSKIRTKEPAVTMATLNVQEAMGMKVDREAVATLVLPQLWAMSMGPLLTVNQFKRFMEVIKKLGDRVEKEHDQYLRDSQRVEDRSTTVTNGMAMSTTSAGGAVDFESLVAGGSGPAAKAETTATGTSSWEDDVWGSILTSGPSTPAVQSPVISPPVTQQAPRPSPFTMPSMQPQTQSLPSSPKISSALNPNANRPSLSKPSQGPGLGATRVPSNSFNSSMFPPDPRPAFAAASPPFAATPAIGTIQPTFSSIAPTNAPPAPNYNITLPPAQPVPPASSASPPPPFFAAQLSMNSVLAPSKPAQPQWTGTHTTKQLSKDDWGDFDPLA</sequence>
<keyword evidence="4 6" id="KW-0472">Membrane</keyword>
<feature type="transmembrane region" description="Helical" evidence="6">
    <location>
        <begin position="277"/>
        <end position="299"/>
    </location>
</feature>
<dbReference type="Gene3D" id="1.25.10.10">
    <property type="entry name" value="Leucine-rich Repeat Variant"/>
    <property type="match status" value="1"/>
</dbReference>
<feature type="compositionally biased region" description="Pro residues" evidence="5">
    <location>
        <begin position="1079"/>
        <end position="1095"/>
    </location>
</feature>
<dbReference type="PANTHER" id="PTHR12984">
    <property type="entry name" value="SCY1-RELATED S/T PROTEIN KINASE-LIKE"/>
    <property type="match status" value="1"/>
</dbReference>